<keyword evidence="7" id="KW-0862">Zinc</keyword>
<evidence type="ECO:0000256" key="1">
    <source>
        <dbReference type="ARBA" id="ARBA00003700"/>
    </source>
</evidence>
<dbReference type="InterPro" id="IPR029752">
    <property type="entry name" value="D-isomer_DH_CS1"/>
</dbReference>
<organism evidence="11 12">
    <name type="scientific">Parthenolecanium corni</name>
    <dbReference type="NCBI Taxonomy" id="536013"/>
    <lineage>
        <taxon>Eukaryota</taxon>
        <taxon>Metazoa</taxon>
        <taxon>Ecdysozoa</taxon>
        <taxon>Arthropoda</taxon>
        <taxon>Hexapoda</taxon>
        <taxon>Insecta</taxon>
        <taxon>Pterygota</taxon>
        <taxon>Neoptera</taxon>
        <taxon>Paraneoptera</taxon>
        <taxon>Hemiptera</taxon>
        <taxon>Sternorrhyncha</taxon>
        <taxon>Coccoidea</taxon>
        <taxon>Coccidae</taxon>
        <taxon>Parthenolecanium</taxon>
    </lineage>
</organism>
<dbReference type="InterPro" id="IPR000594">
    <property type="entry name" value="ThiF_NAD_FAD-bd"/>
</dbReference>
<evidence type="ECO:0000256" key="2">
    <source>
        <dbReference type="ARBA" id="ARBA00005339"/>
    </source>
</evidence>
<evidence type="ECO:0000256" key="5">
    <source>
        <dbReference type="ARBA" id="ARBA00022741"/>
    </source>
</evidence>
<comment type="similarity">
    <text evidence="2">Belongs to the ubiquitin-activating E1 family. UBA5 subfamily.</text>
</comment>
<dbReference type="FunFam" id="3.40.50.720:FF:000066">
    <property type="entry name" value="Putative ubiquitin-like modifier-activating enzyme 5"/>
    <property type="match status" value="1"/>
</dbReference>
<proteinExistence type="inferred from homology"/>
<keyword evidence="12" id="KW-1185">Reference proteome</keyword>
<gene>
    <name evidence="11" type="ORF">V9T40_005843</name>
</gene>
<dbReference type="Pfam" id="PF00899">
    <property type="entry name" value="ThiF"/>
    <property type="match status" value="1"/>
</dbReference>
<reference evidence="11 12" key="1">
    <citation type="submission" date="2024-03" db="EMBL/GenBank/DDBJ databases">
        <title>Adaptation during the transition from Ophiocordyceps entomopathogen to insect associate is accompanied by gene loss and intensified selection.</title>
        <authorList>
            <person name="Ward C.M."/>
            <person name="Onetto C.A."/>
            <person name="Borneman A.R."/>
        </authorList>
    </citation>
    <scope>NUCLEOTIDE SEQUENCE [LARGE SCALE GENOMIC DNA]</scope>
    <source>
        <strain evidence="11">AWRI1</strain>
        <tissue evidence="11">Single Adult Female</tissue>
    </source>
</reference>
<dbReference type="SUPFAM" id="SSF69572">
    <property type="entry name" value="Activating enzymes of the ubiquitin-like proteins"/>
    <property type="match status" value="1"/>
</dbReference>
<keyword evidence="4" id="KW-0479">Metal-binding</keyword>
<feature type="compositionally biased region" description="Polar residues" evidence="9">
    <location>
        <begin position="367"/>
        <end position="382"/>
    </location>
</feature>
<keyword evidence="8" id="KW-0067">ATP-binding</keyword>
<protein>
    <recommendedName>
        <fullName evidence="3">Ubiquitin-like modifier-activating enzyme 5</fullName>
    </recommendedName>
</protein>
<dbReference type="AlphaFoldDB" id="A0AAN9TTK8"/>
<dbReference type="CDD" id="cd00757">
    <property type="entry name" value="ThiF_MoeB_HesA_family"/>
    <property type="match status" value="1"/>
</dbReference>
<dbReference type="PANTHER" id="PTHR10953">
    <property type="entry name" value="UBIQUITIN-ACTIVATING ENZYME E1"/>
    <property type="match status" value="1"/>
</dbReference>
<comment type="function">
    <text evidence="1">E1-like enzyme which activates UFM1.</text>
</comment>
<dbReference type="PANTHER" id="PTHR10953:SF9">
    <property type="entry name" value="UBIQUITIN-LIKE MODIFIER-ACTIVATING ENZYME 5"/>
    <property type="match status" value="1"/>
</dbReference>
<evidence type="ECO:0000256" key="9">
    <source>
        <dbReference type="SAM" id="MobiDB-lite"/>
    </source>
</evidence>
<dbReference type="PROSITE" id="PS00065">
    <property type="entry name" value="D_2_HYDROXYACID_DH_1"/>
    <property type="match status" value="1"/>
</dbReference>
<dbReference type="GO" id="GO:0005524">
    <property type="term" value="F:ATP binding"/>
    <property type="evidence" value="ECO:0007669"/>
    <property type="project" value="UniProtKB-KW"/>
</dbReference>
<evidence type="ECO:0000259" key="10">
    <source>
        <dbReference type="Pfam" id="PF00899"/>
    </source>
</evidence>
<dbReference type="GO" id="GO:0046872">
    <property type="term" value="F:metal ion binding"/>
    <property type="evidence" value="ECO:0007669"/>
    <property type="project" value="UniProtKB-KW"/>
</dbReference>
<dbReference type="EMBL" id="JBBCAQ010000003">
    <property type="protein sequence ID" value="KAK7604657.1"/>
    <property type="molecule type" value="Genomic_DNA"/>
</dbReference>
<accession>A0AAN9TTK8</accession>
<keyword evidence="6" id="KW-0833">Ubl conjugation pathway</keyword>
<dbReference type="GO" id="GO:0071566">
    <property type="term" value="F:UFM1 activating enzyme activity"/>
    <property type="evidence" value="ECO:0007669"/>
    <property type="project" value="TreeGrafter"/>
</dbReference>
<evidence type="ECO:0000313" key="12">
    <source>
        <dbReference type="Proteomes" id="UP001367676"/>
    </source>
</evidence>
<feature type="region of interest" description="Disordered" evidence="9">
    <location>
        <begin position="360"/>
        <end position="382"/>
    </location>
</feature>
<evidence type="ECO:0000256" key="8">
    <source>
        <dbReference type="ARBA" id="ARBA00022840"/>
    </source>
</evidence>
<dbReference type="Proteomes" id="UP001367676">
    <property type="component" value="Unassembled WGS sequence"/>
</dbReference>
<dbReference type="Gene3D" id="3.40.50.720">
    <property type="entry name" value="NAD(P)-binding Rossmann-like Domain"/>
    <property type="match status" value="1"/>
</dbReference>
<comment type="caution">
    <text evidence="11">The sequence shown here is derived from an EMBL/GenBank/DDBJ whole genome shotgun (WGS) entry which is preliminary data.</text>
</comment>
<dbReference type="GO" id="GO:0005829">
    <property type="term" value="C:cytosol"/>
    <property type="evidence" value="ECO:0007669"/>
    <property type="project" value="TreeGrafter"/>
</dbReference>
<feature type="domain" description="THIF-type NAD/FAD binding fold" evidence="10">
    <location>
        <begin position="51"/>
        <end position="301"/>
    </location>
</feature>
<dbReference type="InterPro" id="IPR035985">
    <property type="entry name" value="Ubiquitin-activating_enz"/>
</dbReference>
<evidence type="ECO:0000256" key="7">
    <source>
        <dbReference type="ARBA" id="ARBA00022833"/>
    </source>
</evidence>
<name>A0AAN9TTK8_9HEMI</name>
<keyword evidence="5" id="KW-0547">Nucleotide-binding</keyword>
<evidence type="ECO:0000313" key="11">
    <source>
        <dbReference type="EMBL" id="KAK7604657.1"/>
    </source>
</evidence>
<evidence type="ECO:0000256" key="6">
    <source>
        <dbReference type="ARBA" id="ARBA00022786"/>
    </source>
</evidence>
<dbReference type="GO" id="GO:0071569">
    <property type="term" value="P:protein ufmylation"/>
    <property type="evidence" value="ECO:0007669"/>
    <property type="project" value="TreeGrafter"/>
</dbReference>
<sequence length="399" mass="43840">MESLEELKGRIEALRSLFSDVKLMTDDETPAETASSFSSTMSDEVKDSNPYSRLMALKRMGIVQNYEKIRDYTVAIVGVGGVGSVTAEMLTRCGIGKLLLFDYDKVELANMNRMFYMPQQAGTYKVEAAAKTLNFINPTVDIKSFNMNITTVENYETFQKELLHGSLTGGRVDLVLSCVDNYEGRMTINQACNELGLPWFESGVSENAVSGHIQFINPGETACFACAPPLIVASSVDEKTLKKDGVCAASLPTTMAIVAGFLVQNVLKKLLNFGEVSHYLGYNAMKDHFPRMKLLPNTSCSDTNCIKQQEEYKEKVANQVVDESLKVSEKESAVVHEDNIYGIELVHDGAASKDDDYSAGDGVKYSLPQTSSNVEGPVVSDTNQSVDDLRNVMNNLNNL</sequence>
<evidence type="ECO:0000256" key="4">
    <source>
        <dbReference type="ARBA" id="ARBA00022723"/>
    </source>
</evidence>
<evidence type="ECO:0000256" key="3">
    <source>
        <dbReference type="ARBA" id="ARBA00016279"/>
    </source>
</evidence>
<dbReference type="InterPro" id="IPR045886">
    <property type="entry name" value="ThiF/MoeB/HesA"/>
</dbReference>